<dbReference type="Proteomes" id="UP001589854">
    <property type="component" value="Unassembled WGS sequence"/>
</dbReference>
<proteinExistence type="predicted"/>
<keyword evidence="2" id="KW-1185">Reference proteome</keyword>
<organism evidence="1 2">
    <name type="scientific">Metabacillus herbersteinensis</name>
    <dbReference type="NCBI Taxonomy" id="283816"/>
    <lineage>
        <taxon>Bacteria</taxon>
        <taxon>Bacillati</taxon>
        <taxon>Bacillota</taxon>
        <taxon>Bacilli</taxon>
        <taxon>Bacillales</taxon>
        <taxon>Bacillaceae</taxon>
        <taxon>Metabacillus</taxon>
    </lineage>
</organism>
<dbReference type="RefSeq" id="WP_378935195.1">
    <property type="nucleotide sequence ID" value="NZ_JBHLVO010000011.1"/>
</dbReference>
<name>A0ABV6GFU0_9BACI</name>
<sequence>MTYVGGLTNIPRDACTACNVAATAAATVCTAETAGVAPYCMFA</sequence>
<evidence type="ECO:0000313" key="1">
    <source>
        <dbReference type="EMBL" id="MFC0272540.1"/>
    </source>
</evidence>
<comment type="caution">
    <text evidence="1">The sequence shown here is derived from an EMBL/GenBank/DDBJ whole genome shotgun (WGS) entry which is preliminary data.</text>
</comment>
<gene>
    <name evidence="1" type="ORF">ACFFIX_13965</name>
</gene>
<reference evidence="1 2" key="1">
    <citation type="submission" date="2024-09" db="EMBL/GenBank/DDBJ databases">
        <authorList>
            <person name="Sun Q."/>
            <person name="Mori K."/>
        </authorList>
    </citation>
    <scope>NUCLEOTIDE SEQUENCE [LARGE SCALE GENOMIC DNA]</scope>
    <source>
        <strain evidence="1 2">CCM 7228</strain>
    </source>
</reference>
<protein>
    <submittedName>
        <fullName evidence="1">Uncharacterized protein</fullName>
    </submittedName>
</protein>
<evidence type="ECO:0000313" key="2">
    <source>
        <dbReference type="Proteomes" id="UP001589854"/>
    </source>
</evidence>
<dbReference type="EMBL" id="JBHLVO010000011">
    <property type="protein sequence ID" value="MFC0272540.1"/>
    <property type="molecule type" value="Genomic_DNA"/>
</dbReference>
<accession>A0ABV6GFU0</accession>